<dbReference type="EMBL" id="OFTC01000006">
    <property type="protein sequence ID" value="SOZ34858.1"/>
    <property type="molecule type" value="Genomic_DNA"/>
</dbReference>
<sequence length="482" mass="53080">MSAKGRTAYWTEFLDHHKQGELGRVDPEWPQRIVIDRCQHTGDLSGTGNNAAPQDFTACTVFPGGAGVGCLHSGRLHMQPFGGQPADMRCISAHFELRAVGQFGCQRVDDRCRYKRIHLGSPFTTVQIQSRSSMLHMQQTPAALVRVLAVREMEGNMTTKTTVRSALRLVGATASTAALAATLLTGNAHAATPDSTPEIGCVQVNPDIKVRRLVVHNARHKGTVLFLHGFPETLYAWKDVASSLGQDYEVHAFDWPGYGESSRPAVERFSYAPRDYAKVLADYISATGIDKKRLVIYATDIGALPALIAAINDPAIAKRIIVGDFAPFNRPQFMQERLQGLKDPATADAVHAALNRTRDEILQNAFTRGLPASSHYEVSPAFKADMARGWQNGALTSADAFYQYYALFTRDQDYFEANLANLKTPVTVIWGEKDIYIRKEMGEELASRARLALKLLPGIGHYPHLQDKSATISEVRTALEAE</sequence>
<dbReference type="InterPro" id="IPR029058">
    <property type="entry name" value="AB_hydrolase_fold"/>
</dbReference>
<feature type="domain" description="AB hydrolase-1" evidence="1">
    <location>
        <begin position="223"/>
        <end position="466"/>
    </location>
</feature>
<dbReference type="PANTHER" id="PTHR43689">
    <property type="entry name" value="HYDROLASE"/>
    <property type="match status" value="1"/>
</dbReference>
<keyword evidence="2" id="KW-0378">Hydrolase</keyword>
<dbReference type="Pfam" id="PF00561">
    <property type="entry name" value="Abhydrolase_1"/>
    <property type="match status" value="1"/>
</dbReference>
<reference evidence="2 3" key="1">
    <citation type="submission" date="2018-01" db="EMBL/GenBank/DDBJ databases">
        <authorList>
            <person name="Clerissi C."/>
        </authorList>
    </citation>
    <scope>NUCLEOTIDE SEQUENCE [LARGE SCALE GENOMIC DNA]</scope>
    <source>
        <strain evidence="2">Cupriavidus taiwanensis STM 6082</strain>
    </source>
</reference>
<gene>
    <name evidence="2" type="ORF">CBM2605_A140088</name>
</gene>
<dbReference type="Proteomes" id="UP000256710">
    <property type="component" value="Unassembled WGS sequence"/>
</dbReference>
<evidence type="ECO:0000259" key="1">
    <source>
        <dbReference type="Pfam" id="PF00561"/>
    </source>
</evidence>
<dbReference type="GO" id="GO:0016787">
    <property type="term" value="F:hydrolase activity"/>
    <property type="evidence" value="ECO:0007669"/>
    <property type="project" value="UniProtKB-KW"/>
</dbReference>
<evidence type="ECO:0000313" key="3">
    <source>
        <dbReference type="Proteomes" id="UP000256710"/>
    </source>
</evidence>
<name>A0ABY1UXB1_9BURK</name>
<dbReference type="SUPFAM" id="SSF53474">
    <property type="entry name" value="alpha/beta-Hydrolases"/>
    <property type="match status" value="1"/>
</dbReference>
<comment type="caution">
    <text evidence="2">The sequence shown here is derived from an EMBL/GenBank/DDBJ whole genome shotgun (WGS) entry which is preliminary data.</text>
</comment>
<keyword evidence="3" id="KW-1185">Reference proteome</keyword>
<proteinExistence type="predicted"/>
<dbReference type="Gene3D" id="3.40.50.1820">
    <property type="entry name" value="alpha/beta hydrolase"/>
    <property type="match status" value="1"/>
</dbReference>
<dbReference type="InterPro" id="IPR000073">
    <property type="entry name" value="AB_hydrolase_1"/>
</dbReference>
<evidence type="ECO:0000313" key="2">
    <source>
        <dbReference type="EMBL" id="SOZ34858.1"/>
    </source>
</evidence>
<organism evidence="2 3">
    <name type="scientific">Cupriavidus neocaledonicus</name>
    <dbReference type="NCBI Taxonomy" id="1040979"/>
    <lineage>
        <taxon>Bacteria</taxon>
        <taxon>Pseudomonadati</taxon>
        <taxon>Pseudomonadota</taxon>
        <taxon>Betaproteobacteria</taxon>
        <taxon>Burkholderiales</taxon>
        <taxon>Burkholderiaceae</taxon>
        <taxon>Cupriavidus</taxon>
    </lineage>
</organism>
<dbReference type="PANTHER" id="PTHR43689:SF8">
    <property type="entry name" value="ALPHA_BETA-HYDROLASES SUPERFAMILY PROTEIN"/>
    <property type="match status" value="1"/>
</dbReference>
<protein>
    <submittedName>
        <fullName evidence="2">Alpha/beta hydrolase fold protein (Modular protein)</fullName>
    </submittedName>
</protein>
<accession>A0ABY1UXB1</accession>